<evidence type="ECO:0000313" key="3">
    <source>
        <dbReference type="Proteomes" id="UP000598996"/>
    </source>
</evidence>
<dbReference type="InterPro" id="IPR052523">
    <property type="entry name" value="Trichothecene_AcTrans"/>
</dbReference>
<dbReference type="EMBL" id="JAENHO010000007">
    <property type="protein sequence ID" value="MBL7257795.1"/>
    <property type="molecule type" value="Genomic_DNA"/>
</dbReference>
<dbReference type="Gene3D" id="3.40.630.30">
    <property type="match status" value="1"/>
</dbReference>
<keyword evidence="3" id="KW-1185">Reference proteome</keyword>
<proteinExistence type="predicted"/>
<dbReference type="Proteomes" id="UP000598996">
    <property type="component" value="Unassembled WGS sequence"/>
</dbReference>
<accession>A0ABS1VTK0</accession>
<reference evidence="2 3" key="1">
    <citation type="submission" date="2021-01" db="EMBL/GenBank/DDBJ databases">
        <title>Actinoplanes sp. nov. LDG1-01 isolated from lichen.</title>
        <authorList>
            <person name="Saeng-In P."/>
            <person name="Phongsopitanun W."/>
            <person name="Kanchanasin P."/>
            <person name="Yuki M."/>
            <person name="Kudo T."/>
            <person name="Ohkuma M."/>
            <person name="Tanasupawat S."/>
        </authorList>
    </citation>
    <scope>NUCLEOTIDE SEQUENCE [LARGE SCALE GENOMIC DNA]</scope>
    <source>
        <strain evidence="2 3">LDG1-01</strain>
    </source>
</reference>
<dbReference type="RefSeq" id="WP_202994407.1">
    <property type="nucleotide sequence ID" value="NZ_JAENHO010000007.1"/>
</dbReference>
<dbReference type="InterPro" id="IPR000182">
    <property type="entry name" value="GNAT_dom"/>
</dbReference>
<dbReference type="PANTHER" id="PTHR42791">
    <property type="entry name" value="GNAT FAMILY ACETYLTRANSFERASE"/>
    <property type="match status" value="1"/>
</dbReference>
<protein>
    <submittedName>
        <fullName evidence="2">GNAT family N-acetyltransferase</fullName>
    </submittedName>
</protein>
<evidence type="ECO:0000259" key="1">
    <source>
        <dbReference type="PROSITE" id="PS51186"/>
    </source>
</evidence>
<name>A0ABS1VTK0_9ACTN</name>
<dbReference type="SUPFAM" id="SSF55729">
    <property type="entry name" value="Acyl-CoA N-acyltransferases (Nat)"/>
    <property type="match status" value="1"/>
</dbReference>
<feature type="domain" description="N-acetyltransferase" evidence="1">
    <location>
        <begin position="53"/>
        <end position="181"/>
    </location>
</feature>
<sequence length="181" mass="20596">MITVARPEDRKAVVDALVVAFEQDPVLRYLFPDDETYPRYAAAFFGVCFDKRVHQRTVWTIHDGAATAMWEPPQVEHPDDNLAGEFPEDVLKRVRAYDEAVHAALPKEPFWYLGVLGTHPDFAGRRWAQAVMHAGLDRAEADGLPAILETSKPANVEFYRKAGWRVVNEIADPLPVWVMRR</sequence>
<dbReference type="PROSITE" id="PS51186">
    <property type="entry name" value="GNAT"/>
    <property type="match status" value="1"/>
</dbReference>
<comment type="caution">
    <text evidence="2">The sequence shown here is derived from an EMBL/GenBank/DDBJ whole genome shotgun (WGS) entry which is preliminary data.</text>
</comment>
<dbReference type="Pfam" id="PF00583">
    <property type="entry name" value="Acetyltransf_1"/>
    <property type="match status" value="1"/>
</dbReference>
<gene>
    <name evidence="2" type="ORF">JKJ07_26160</name>
</gene>
<dbReference type="InterPro" id="IPR016181">
    <property type="entry name" value="Acyl_CoA_acyltransferase"/>
</dbReference>
<evidence type="ECO:0000313" key="2">
    <source>
        <dbReference type="EMBL" id="MBL7257795.1"/>
    </source>
</evidence>
<organism evidence="2 3">
    <name type="scientific">Paractinoplanes lichenicola</name>
    <dbReference type="NCBI Taxonomy" id="2802976"/>
    <lineage>
        <taxon>Bacteria</taxon>
        <taxon>Bacillati</taxon>
        <taxon>Actinomycetota</taxon>
        <taxon>Actinomycetes</taxon>
        <taxon>Micromonosporales</taxon>
        <taxon>Micromonosporaceae</taxon>
        <taxon>Paractinoplanes</taxon>
    </lineage>
</organism>
<dbReference type="PANTHER" id="PTHR42791:SF1">
    <property type="entry name" value="N-ACETYLTRANSFERASE DOMAIN-CONTAINING PROTEIN"/>
    <property type="match status" value="1"/>
</dbReference>